<organism evidence="5 6">
    <name type="scientific">Tropilaelaps mercedesae</name>
    <dbReference type="NCBI Taxonomy" id="418985"/>
    <lineage>
        <taxon>Eukaryota</taxon>
        <taxon>Metazoa</taxon>
        <taxon>Ecdysozoa</taxon>
        <taxon>Arthropoda</taxon>
        <taxon>Chelicerata</taxon>
        <taxon>Arachnida</taxon>
        <taxon>Acari</taxon>
        <taxon>Parasitiformes</taxon>
        <taxon>Mesostigmata</taxon>
        <taxon>Gamasina</taxon>
        <taxon>Dermanyssoidea</taxon>
        <taxon>Laelapidae</taxon>
        <taxon>Tropilaelaps</taxon>
    </lineage>
</organism>
<evidence type="ECO:0000259" key="4">
    <source>
        <dbReference type="Pfam" id="PF00135"/>
    </source>
</evidence>
<dbReference type="OrthoDB" id="3200163at2759"/>
<protein>
    <submittedName>
        <fullName evidence="5">Neuroligin-4</fullName>
    </submittedName>
</protein>
<evidence type="ECO:0000256" key="2">
    <source>
        <dbReference type="ARBA" id="ARBA00023180"/>
    </source>
</evidence>
<dbReference type="EMBL" id="MNPL01021806">
    <property type="protein sequence ID" value="OQR69223.1"/>
    <property type="molecule type" value="Genomic_DNA"/>
</dbReference>
<keyword evidence="2" id="KW-0325">Glycoprotein</keyword>
<feature type="compositionally biased region" description="Low complexity" evidence="3">
    <location>
        <begin position="99"/>
        <end position="115"/>
    </location>
</feature>
<evidence type="ECO:0000313" key="5">
    <source>
        <dbReference type="EMBL" id="OQR69223.1"/>
    </source>
</evidence>
<dbReference type="Proteomes" id="UP000192247">
    <property type="component" value="Unassembled WGS sequence"/>
</dbReference>
<reference evidence="5 6" key="1">
    <citation type="journal article" date="2017" name="Gigascience">
        <title>Draft genome of the honey bee ectoparasitic mite, Tropilaelaps mercedesae, is shaped by the parasitic life history.</title>
        <authorList>
            <person name="Dong X."/>
            <person name="Armstrong S.D."/>
            <person name="Xia D."/>
            <person name="Makepeace B.L."/>
            <person name="Darby A.C."/>
            <person name="Kadowaki T."/>
        </authorList>
    </citation>
    <scope>NUCLEOTIDE SEQUENCE [LARGE SCALE GENOMIC DNA]</scope>
    <source>
        <strain evidence="5">Wuxi-XJTLU</strain>
    </source>
</reference>
<dbReference type="InterPro" id="IPR051093">
    <property type="entry name" value="Neuroligin/BSAL"/>
</dbReference>
<name>A0A1V9X784_9ACAR</name>
<comment type="caution">
    <text evidence="5">The sequence shown here is derived from an EMBL/GenBank/DDBJ whole genome shotgun (WGS) entry which is preliminary data.</text>
</comment>
<dbReference type="Pfam" id="PF00135">
    <property type="entry name" value="COesterase"/>
    <property type="match status" value="1"/>
</dbReference>
<proteinExistence type="inferred from homology"/>
<dbReference type="Gene3D" id="3.40.50.1820">
    <property type="entry name" value="alpha/beta hydrolase"/>
    <property type="match status" value="1"/>
</dbReference>
<dbReference type="InParanoid" id="A0A1V9X784"/>
<feature type="domain" description="Carboxylesterase type B" evidence="4">
    <location>
        <begin position="125"/>
        <end position="170"/>
    </location>
</feature>
<dbReference type="STRING" id="418985.A0A1V9X784"/>
<comment type="similarity">
    <text evidence="1">Belongs to the type-B carboxylesterase/lipase family.</text>
</comment>
<dbReference type="PANTHER" id="PTHR43903">
    <property type="entry name" value="NEUROLIGIN"/>
    <property type="match status" value="1"/>
</dbReference>
<feature type="compositionally biased region" description="Basic and acidic residues" evidence="3">
    <location>
        <begin position="70"/>
        <end position="81"/>
    </location>
</feature>
<evidence type="ECO:0000313" key="6">
    <source>
        <dbReference type="Proteomes" id="UP000192247"/>
    </source>
</evidence>
<accession>A0A1V9X784</accession>
<dbReference type="SUPFAM" id="SSF53474">
    <property type="entry name" value="alpha/beta-Hydrolases"/>
    <property type="match status" value="1"/>
</dbReference>
<feature type="region of interest" description="Disordered" evidence="3">
    <location>
        <begin position="52"/>
        <end position="120"/>
    </location>
</feature>
<sequence>MTSQRPVAVSFVLGTSTTCTTTTTAPPPSLMRLQMVGVIYKQMYAHPRFPRQNCVDTEGRSPYRIPDAQGHLKVDKDKLSGPDRNTGSAPATSGGGANPSGTSSGGAISSSSSSTGGNGGGMGGSLLPVLVFIHGESFEWNSGNAYDGSVIAAKGHMVVITLNYRLGIFGSCDPYKHTYSNLSTRVVHNPTPRRLRRYREEPHDIVRIRWPAKRNTTDQMR</sequence>
<evidence type="ECO:0000256" key="1">
    <source>
        <dbReference type="ARBA" id="ARBA00005964"/>
    </source>
</evidence>
<gene>
    <name evidence="5" type="ORF">BIW11_12394</name>
</gene>
<dbReference type="AlphaFoldDB" id="A0A1V9X784"/>
<dbReference type="InterPro" id="IPR029058">
    <property type="entry name" value="AB_hydrolase_fold"/>
</dbReference>
<evidence type="ECO:0000256" key="3">
    <source>
        <dbReference type="SAM" id="MobiDB-lite"/>
    </source>
</evidence>
<keyword evidence="6" id="KW-1185">Reference proteome</keyword>
<dbReference type="InterPro" id="IPR002018">
    <property type="entry name" value="CarbesteraseB"/>
</dbReference>